<accession>G4N182</accession>
<dbReference type="VEuPathDB" id="FungiDB:MGG_07464"/>
<protein>
    <recommendedName>
        <fullName evidence="4">HypA protein</fullName>
    </recommendedName>
</protein>
<reference key="2">
    <citation type="submission" date="2011-05" db="EMBL/GenBank/DDBJ databases">
        <title>The Genome Sequence of Magnaporthe oryzae 70-15.</title>
        <authorList>
            <consortium name="The Broad Institute Genome Sequencing Platform"/>
            <person name="Ma L.-J."/>
            <person name="Dead R."/>
            <person name="Young S.K."/>
            <person name="Zeng Q."/>
            <person name="Gargeya S."/>
            <person name="Fitzgerald M."/>
            <person name="Haas B."/>
            <person name="Abouelleil A."/>
            <person name="Alvarado L."/>
            <person name="Arachchi H.M."/>
            <person name="Berlin A."/>
            <person name="Brown A."/>
            <person name="Chapman S.B."/>
            <person name="Chen Z."/>
            <person name="Dunbar C."/>
            <person name="Freedman E."/>
            <person name="Gearin G."/>
            <person name="Gellesch M."/>
            <person name="Goldberg J."/>
            <person name="Griggs A."/>
            <person name="Gujja S."/>
            <person name="Heiman D."/>
            <person name="Howarth C."/>
            <person name="Larson L."/>
            <person name="Lui A."/>
            <person name="MacDonald P.J.P."/>
            <person name="Mehta T."/>
            <person name="Montmayeur A."/>
            <person name="Murphy C."/>
            <person name="Neiman D."/>
            <person name="Pearson M."/>
            <person name="Priest M."/>
            <person name="Roberts A."/>
            <person name="Saif S."/>
            <person name="Shea T."/>
            <person name="Shenoy N."/>
            <person name="Sisk P."/>
            <person name="Stolte C."/>
            <person name="Sykes S."/>
            <person name="Yandava C."/>
            <person name="Wortman J."/>
            <person name="Nusbaum C."/>
            <person name="Birren B."/>
        </authorList>
    </citation>
    <scope>NUCLEOTIDE SEQUENCE</scope>
    <source>
        <strain>70-15</strain>
    </source>
</reference>
<evidence type="ECO:0000313" key="2">
    <source>
        <dbReference type="EMBL" id="EHA51561.1"/>
    </source>
</evidence>
<dbReference type="RefSeq" id="XP_003711368.1">
    <property type="nucleotide sequence ID" value="XM_003711320.1"/>
</dbReference>
<evidence type="ECO:0008006" key="4">
    <source>
        <dbReference type="Google" id="ProtNLM"/>
    </source>
</evidence>
<keyword evidence="1" id="KW-0560">Oxidoreductase</keyword>
<dbReference type="KEGG" id="mgr:MGG_07464"/>
<dbReference type="InParanoid" id="G4N182"/>
<dbReference type="SMR" id="G4N182"/>
<dbReference type="EMBL" id="CM001233">
    <property type="protein sequence ID" value="EHA51561.1"/>
    <property type="molecule type" value="Genomic_DNA"/>
</dbReference>
<dbReference type="AlphaFoldDB" id="G4N182"/>
<proteinExistence type="predicted"/>
<sequence>MISRGWLSTVKLYTRNLPKYHSTSCPSLTSHVITRRASTMATPNRIHIAPENTGLLKVSQNADAAKTVTELLQKDLEEHHVFFNKEGFHNHIVHHLLSLYGTSAGPSSLKKAWEGNTSYQRPVQPTHASATPAQLADWATAKQYLCKEQYYPDFLAFFQREIETSSVADVLNRYVFNEGDERADDMLIRLFGGFVHPLIQLMYGIEWNQPVIVAEGLAQACVHRDDLRAFMLGAEKLSREQQKQGGDDDKMGSILSLYEAIPRDEKISSAAREEDANKMRDGVLSRAGDEMAALAARVRVRPEELHERTVEMFNAAVYVAASAAVARPVKHAKFDFFLIHHVNVSPILLSINAASWIPTAAKVRLLEWKIRIDLVQYAARAVPPLSLERIAAYQPKPKDDRFNTAAAAGSSSNVGDLVSRLHDLDDDGHAIKLVRAAAICQQVSEPLEDKLGDRLPLRGKEIWNKVHHLIVDAAEGPGPRWVRTTGLESAWKDVPDAPKL</sequence>
<dbReference type="InterPro" id="IPR025337">
    <property type="entry name" value="Questin_oxidase-like"/>
</dbReference>
<dbReference type="GO" id="GO:0016491">
    <property type="term" value="F:oxidoreductase activity"/>
    <property type="evidence" value="ECO:0007669"/>
    <property type="project" value="UniProtKB-KW"/>
</dbReference>
<gene>
    <name evidence="2" type="ORF">MGG_07464</name>
</gene>
<dbReference type="GeneID" id="2683384"/>
<reference evidence="2 3" key="1">
    <citation type="journal article" date="2005" name="Nature">
        <title>The genome sequence of the rice blast fungus Magnaporthe grisea.</title>
        <authorList>
            <person name="Dean R.A."/>
            <person name="Talbot N.J."/>
            <person name="Ebbole D.J."/>
            <person name="Farman M.L."/>
            <person name="Mitchell T.K."/>
            <person name="Orbach M.J."/>
            <person name="Thon M."/>
            <person name="Kulkarni R."/>
            <person name="Xu J.R."/>
            <person name="Pan H."/>
            <person name="Read N.D."/>
            <person name="Lee Y.H."/>
            <person name="Carbone I."/>
            <person name="Brown D."/>
            <person name="Oh Y.Y."/>
            <person name="Donofrio N."/>
            <person name="Jeong J.S."/>
            <person name="Soanes D.M."/>
            <person name="Djonovic S."/>
            <person name="Kolomiets E."/>
            <person name="Rehmeyer C."/>
            <person name="Li W."/>
            <person name="Harding M."/>
            <person name="Kim S."/>
            <person name="Lebrun M.H."/>
            <person name="Bohnert H."/>
            <person name="Coughlan S."/>
            <person name="Butler J."/>
            <person name="Calvo S."/>
            <person name="Ma L.J."/>
            <person name="Nicol R."/>
            <person name="Purcell S."/>
            <person name="Nusbaum C."/>
            <person name="Galagan J.E."/>
            <person name="Birren B.W."/>
        </authorList>
    </citation>
    <scope>NUCLEOTIDE SEQUENCE [LARGE SCALE GENOMIC DNA]</scope>
    <source>
        <strain evidence="3">70-15 / ATCC MYA-4617 / FGSC 8958</strain>
    </source>
</reference>
<evidence type="ECO:0000313" key="3">
    <source>
        <dbReference type="Proteomes" id="UP000009058"/>
    </source>
</evidence>
<keyword evidence="3" id="KW-1185">Reference proteome</keyword>
<dbReference type="PANTHER" id="PTHR35870:SF1">
    <property type="entry name" value="PROTEIN, PUTATIVE (AFU_ORTHOLOGUE AFUA_5G03330)-RELATED"/>
    <property type="match status" value="1"/>
</dbReference>
<dbReference type="eggNOG" id="ENOG502S69W">
    <property type="taxonomic scope" value="Eukaryota"/>
</dbReference>
<evidence type="ECO:0000256" key="1">
    <source>
        <dbReference type="ARBA" id="ARBA00023002"/>
    </source>
</evidence>
<dbReference type="Proteomes" id="UP000009058">
    <property type="component" value="Chromosome 3"/>
</dbReference>
<name>G4N182_PYRO7</name>
<organism evidence="2 3">
    <name type="scientific">Pyricularia oryzae (strain 70-15 / ATCC MYA-4617 / FGSC 8958)</name>
    <name type="common">Rice blast fungus</name>
    <name type="synonym">Magnaporthe oryzae</name>
    <dbReference type="NCBI Taxonomy" id="242507"/>
    <lineage>
        <taxon>Eukaryota</taxon>
        <taxon>Fungi</taxon>
        <taxon>Dikarya</taxon>
        <taxon>Ascomycota</taxon>
        <taxon>Pezizomycotina</taxon>
        <taxon>Sordariomycetes</taxon>
        <taxon>Sordariomycetidae</taxon>
        <taxon>Magnaporthales</taxon>
        <taxon>Pyriculariaceae</taxon>
        <taxon>Pyricularia</taxon>
    </lineage>
</organism>
<dbReference type="HOGENOM" id="CLU_019145_2_1_1"/>
<dbReference type="PANTHER" id="PTHR35870">
    <property type="entry name" value="PROTEIN, PUTATIVE (AFU_ORTHOLOGUE AFUA_5G03330)-RELATED"/>
    <property type="match status" value="1"/>
</dbReference>
<dbReference type="OMA" id="DDGHTIK"/>
<dbReference type="Pfam" id="PF14027">
    <property type="entry name" value="Questin_oxidase"/>
    <property type="match status" value="1"/>
</dbReference>
<dbReference type="OrthoDB" id="10004862at2759"/>